<dbReference type="EMBL" id="JABFDY010000006">
    <property type="protein sequence ID" value="KAF7706515.1"/>
    <property type="molecule type" value="Genomic_DNA"/>
</dbReference>
<evidence type="ECO:0000313" key="2">
    <source>
        <dbReference type="Proteomes" id="UP000606274"/>
    </source>
</evidence>
<dbReference type="AlphaFoldDB" id="A0A8T0BHS2"/>
<comment type="caution">
    <text evidence="1">The sequence shown here is derived from an EMBL/GenBank/DDBJ whole genome shotgun (WGS) entry which is preliminary data.</text>
</comment>
<reference evidence="1" key="1">
    <citation type="submission" date="2020-08" db="EMBL/GenBank/DDBJ databases">
        <title>Chromosome-level assembly of Southern catfish (Silurus meridionalis) provides insights into visual adaptation to the nocturnal and benthic lifestyles.</title>
        <authorList>
            <person name="Zhang Y."/>
            <person name="Wang D."/>
            <person name="Peng Z."/>
        </authorList>
    </citation>
    <scope>NUCLEOTIDE SEQUENCE</scope>
    <source>
        <strain evidence="1">SWU-2019-XX</strain>
        <tissue evidence="1">Muscle</tissue>
    </source>
</reference>
<dbReference type="Proteomes" id="UP000606274">
    <property type="component" value="Unassembled WGS sequence"/>
</dbReference>
<organism evidence="1 2">
    <name type="scientific">Silurus meridionalis</name>
    <name type="common">Southern catfish</name>
    <name type="synonym">Silurus soldatovi meridionalis</name>
    <dbReference type="NCBI Taxonomy" id="175797"/>
    <lineage>
        <taxon>Eukaryota</taxon>
        <taxon>Metazoa</taxon>
        <taxon>Chordata</taxon>
        <taxon>Craniata</taxon>
        <taxon>Vertebrata</taxon>
        <taxon>Euteleostomi</taxon>
        <taxon>Actinopterygii</taxon>
        <taxon>Neopterygii</taxon>
        <taxon>Teleostei</taxon>
        <taxon>Ostariophysi</taxon>
        <taxon>Siluriformes</taxon>
        <taxon>Siluridae</taxon>
        <taxon>Silurus</taxon>
    </lineage>
</organism>
<keyword evidence="2" id="KW-1185">Reference proteome</keyword>
<protein>
    <submittedName>
        <fullName evidence="1">Uncharacterized protein</fullName>
    </submittedName>
</protein>
<evidence type="ECO:0000313" key="1">
    <source>
        <dbReference type="EMBL" id="KAF7706515.1"/>
    </source>
</evidence>
<name>A0A8T0BHS2_SILME</name>
<gene>
    <name evidence="1" type="ORF">HF521_019769</name>
</gene>
<accession>A0A8T0BHS2</accession>
<proteinExistence type="predicted"/>
<sequence length="103" mass="11787">MEASDSEIFEDARDFFDKELQLKTVTSKGPILKSFLKDVGLQQHFPNKLSLSTVLQIDKSTVTDDPAQSLSDLPWLFLKKLMMGKVTFSQKYYISFIMTSLLM</sequence>